<dbReference type="EC" id="2.7.1.4" evidence="11"/>
<comment type="catalytic activity">
    <reaction evidence="12">
        <text>D-fructose + ATP = D-fructose 6-phosphate + ADP + H(+)</text>
        <dbReference type="Rhea" id="RHEA:16125"/>
        <dbReference type="ChEBI" id="CHEBI:15378"/>
        <dbReference type="ChEBI" id="CHEBI:30616"/>
        <dbReference type="ChEBI" id="CHEBI:37721"/>
        <dbReference type="ChEBI" id="CHEBI:61527"/>
        <dbReference type="ChEBI" id="CHEBI:456216"/>
        <dbReference type="EC" id="2.7.1.4"/>
    </reaction>
</comment>
<comment type="similarity">
    <text evidence="2">Belongs to the ROK (NagC/XylR) family.</text>
</comment>
<dbReference type="OrthoDB" id="9795247at2"/>
<dbReference type="GO" id="GO:0005524">
    <property type="term" value="F:ATP binding"/>
    <property type="evidence" value="ECO:0007669"/>
    <property type="project" value="UniProtKB-KW"/>
</dbReference>
<dbReference type="GO" id="GO:0046872">
    <property type="term" value="F:metal ion binding"/>
    <property type="evidence" value="ECO:0007669"/>
    <property type="project" value="UniProtKB-KW"/>
</dbReference>
<evidence type="ECO:0000256" key="12">
    <source>
        <dbReference type="ARBA" id="ARBA00048451"/>
    </source>
</evidence>
<keyword evidence="3 14" id="KW-0808">Transferase</keyword>
<evidence type="ECO:0000256" key="6">
    <source>
        <dbReference type="ARBA" id="ARBA00022777"/>
    </source>
</evidence>
<evidence type="ECO:0000256" key="1">
    <source>
        <dbReference type="ARBA" id="ARBA00001946"/>
    </source>
</evidence>
<accession>A0A1D2LW00</accession>
<evidence type="ECO:0000256" key="10">
    <source>
        <dbReference type="ARBA" id="ARBA00023277"/>
    </source>
</evidence>
<evidence type="ECO:0000256" key="4">
    <source>
        <dbReference type="ARBA" id="ARBA00022723"/>
    </source>
</evidence>
<dbReference type="InterPro" id="IPR051804">
    <property type="entry name" value="Carb_Metab_Reg_Kinase/Isom"/>
</dbReference>
<dbReference type="EMBL" id="OUNC01000001">
    <property type="protein sequence ID" value="SPP25650.1"/>
    <property type="molecule type" value="Genomic_DNA"/>
</dbReference>
<dbReference type="EMBL" id="CP023483">
    <property type="protein sequence ID" value="ATF26376.1"/>
    <property type="molecule type" value="Genomic_DNA"/>
</dbReference>
<organism evidence="13 15">
    <name type="scientific">Brochothrix thermosphacta</name>
    <name type="common">Microbacterium thermosphactum</name>
    <dbReference type="NCBI Taxonomy" id="2756"/>
    <lineage>
        <taxon>Bacteria</taxon>
        <taxon>Bacillati</taxon>
        <taxon>Bacillota</taxon>
        <taxon>Bacilli</taxon>
        <taxon>Bacillales</taxon>
        <taxon>Listeriaceae</taxon>
        <taxon>Brochothrix</taxon>
    </lineage>
</organism>
<dbReference type="RefSeq" id="WP_029090720.1">
    <property type="nucleotide sequence ID" value="NZ_CBCPJR010000003.1"/>
</dbReference>
<keyword evidence="10" id="KW-0119">Carbohydrate metabolism</keyword>
<keyword evidence="15" id="KW-1185">Reference proteome</keyword>
<evidence type="ECO:0000256" key="2">
    <source>
        <dbReference type="ARBA" id="ARBA00006479"/>
    </source>
</evidence>
<dbReference type="Gene3D" id="3.30.420.40">
    <property type="match status" value="2"/>
</dbReference>
<dbReference type="NCBIfam" id="NF045550">
    <property type="entry name" value="FrctkaseScrK"/>
    <property type="match status" value="1"/>
</dbReference>
<dbReference type="InterPro" id="IPR000600">
    <property type="entry name" value="ROK"/>
</dbReference>
<reference evidence="14" key="2">
    <citation type="submission" date="2018-04" db="EMBL/GenBank/DDBJ databases">
        <authorList>
            <person name="Go L.Y."/>
            <person name="Mitchell J.A."/>
        </authorList>
    </citation>
    <scope>NUCLEOTIDE SEQUENCE</scope>
    <source>
        <strain evidence="14">BSAS1 3</strain>
    </source>
</reference>
<evidence type="ECO:0000313" key="13">
    <source>
        <dbReference type="EMBL" id="ATF26376.1"/>
    </source>
</evidence>
<name>A0A1D2LW00_BROTH</name>
<keyword evidence="6 14" id="KW-0418">Kinase</keyword>
<proteinExistence type="inferred from homology"/>
<keyword evidence="8" id="KW-0067">ATP-binding</keyword>
<dbReference type="InterPro" id="IPR054618">
    <property type="entry name" value="ScrK"/>
</dbReference>
<reference evidence="16" key="3">
    <citation type="submission" date="2018-04" db="EMBL/GenBank/DDBJ databases">
        <authorList>
            <person name="Illikoud N."/>
        </authorList>
    </citation>
    <scope>NUCLEOTIDE SEQUENCE [LARGE SCALE GENOMIC DNA]</scope>
</reference>
<protein>
    <recommendedName>
        <fullName evidence="11">fructokinase</fullName>
        <ecNumber evidence="11">2.7.1.4</ecNumber>
    </recommendedName>
</protein>
<comment type="cofactor">
    <cofactor evidence="1">
        <name>Mg(2+)</name>
        <dbReference type="ChEBI" id="CHEBI:18420"/>
    </cofactor>
</comment>
<keyword evidence="9" id="KW-0460">Magnesium</keyword>
<dbReference type="FunFam" id="3.30.420.40:FF:000153">
    <property type="entry name" value="Putative fructokinase"/>
    <property type="match status" value="1"/>
</dbReference>
<keyword evidence="7" id="KW-0862">Zinc</keyword>
<evidence type="ECO:0000313" key="15">
    <source>
        <dbReference type="Proteomes" id="UP000243591"/>
    </source>
</evidence>
<evidence type="ECO:0000256" key="7">
    <source>
        <dbReference type="ARBA" id="ARBA00022833"/>
    </source>
</evidence>
<dbReference type="PROSITE" id="PS01125">
    <property type="entry name" value="ROK"/>
    <property type="match status" value="1"/>
</dbReference>
<dbReference type="Proteomes" id="UP000270190">
    <property type="component" value="Unassembled WGS sequence"/>
</dbReference>
<evidence type="ECO:0000256" key="11">
    <source>
        <dbReference type="ARBA" id="ARBA00038887"/>
    </source>
</evidence>
<reference evidence="13 15" key="1">
    <citation type="submission" date="2017-09" db="EMBL/GenBank/DDBJ databases">
        <title>Complete Genome Sequences of Two Strains of the Meat Spoilage Bacterium Brochothrix thermosphacta Isolated from Ground Chicken.</title>
        <authorList>
            <person name="Paoli G.C."/>
            <person name="Wijey C."/>
            <person name="Chen C.-Y."/>
            <person name="Nguyen L."/>
            <person name="Yan X."/>
            <person name="Irwin P.L."/>
        </authorList>
    </citation>
    <scope>NUCLEOTIDE SEQUENCE [LARGE SCALE GENOMIC DNA]</scope>
    <source>
        <strain evidence="13 15">BI</strain>
    </source>
</reference>
<evidence type="ECO:0000256" key="8">
    <source>
        <dbReference type="ARBA" id="ARBA00022840"/>
    </source>
</evidence>
<keyword evidence="4" id="KW-0479">Metal-binding</keyword>
<dbReference type="PANTHER" id="PTHR42742">
    <property type="entry name" value="TRANSCRIPTIONAL REPRESSOR MPRA"/>
    <property type="match status" value="1"/>
</dbReference>
<dbReference type="GO" id="GO:0008865">
    <property type="term" value="F:fructokinase activity"/>
    <property type="evidence" value="ECO:0007669"/>
    <property type="project" value="UniProtKB-EC"/>
</dbReference>
<dbReference type="KEGG" id="bths:CNY62_08290"/>
<dbReference type="CDD" id="cd24067">
    <property type="entry name" value="ASKHA_NBD_ROK_BsFRK-like"/>
    <property type="match status" value="1"/>
</dbReference>
<gene>
    <name evidence="14" type="primary">scrK</name>
    <name evidence="14" type="ORF">BTBSAS_10094</name>
    <name evidence="13" type="ORF">CNY62_08290</name>
</gene>
<dbReference type="AlphaFoldDB" id="A0A1D2LW00"/>
<sequence length="293" mass="31607">MSEKLLGSIEAGGTKFVCAVGNFEYEVVETVQFPTTTPMETLQKAIDFFRKFDVAAIGIGSFGPIDIHVHSATFGHVLSTPKKGWADFDFVGTLKKTIDVPTVFTTDVNSSAYGEYIKGAAREADSVLYFTIGTGIGGGAIQSGEFIGGINHAEMGHALVKRHPRDSGFKGVCPFHGDCLEGMAAGPSIEARTGIKGEKIPIEDDVWDTQAYYIAQAAYSATLTLAPEKIIFGGGVMSRPHMIELVRKNFVMINNHYVKTPPIEEYLITTGIRDNGAATLGNFALALKEFIKN</sequence>
<evidence type="ECO:0000313" key="14">
    <source>
        <dbReference type="EMBL" id="SPP25650.1"/>
    </source>
</evidence>
<dbReference type="InterPro" id="IPR043129">
    <property type="entry name" value="ATPase_NBD"/>
</dbReference>
<dbReference type="FunFam" id="3.30.420.40:FF:000136">
    <property type="entry name" value="Putative fructokinase"/>
    <property type="match status" value="1"/>
</dbReference>
<evidence type="ECO:0000256" key="3">
    <source>
        <dbReference type="ARBA" id="ARBA00022679"/>
    </source>
</evidence>
<dbReference type="STRING" id="2756.BFR44_09010"/>
<dbReference type="PANTHER" id="PTHR42742:SF3">
    <property type="entry name" value="FRUCTOKINASE"/>
    <property type="match status" value="1"/>
</dbReference>
<keyword evidence="5" id="KW-0547">Nucleotide-binding</keyword>
<evidence type="ECO:0000256" key="9">
    <source>
        <dbReference type="ARBA" id="ARBA00022842"/>
    </source>
</evidence>
<dbReference type="Pfam" id="PF00480">
    <property type="entry name" value="ROK"/>
    <property type="match status" value="1"/>
</dbReference>
<dbReference type="Proteomes" id="UP000243591">
    <property type="component" value="Chromosome"/>
</dbReference>
<dbReference type="SUPFAM" id="SSF53067">
    <property type="entry name" value="Actin-like ATPase domain"/>
    <property type="match status" value="1"/>
</dbReference>
<evidence type="ECO:0000313" key="16">
    <source>
        <dbReference type="Proteomes" id="UP000270190"/>
    </source>
</evidence>
<dbReference type="InterPro" id="IPR049874">
    <property type="entry name" value="ROK_cs"/>
</dbReference>
<evidence type="ECO:0000256" key="5">
    <source>
        <dbReference type="ARBA" id="ARBA00022741"/>
    </source>
</evidence>